<evidence type="ECO:0000256" key="1">
    <source>
        <dbReference type="ARBA" id="ARBA00004141"/>
    </source>
</evidence>
<organism evidence="10 11">
    <name type="scientific">Spongiibacter thalassae</name>
    <dbReference type="NCBI Taxonomy" id="2721624"/>
    <lineage>
        <taxon>Bacteria</taxon>
        <taxon>Pseudomonadati</taxon>
        <taxon>Pseudomonadota</taxon>
        <taxon>Gammaproteobacteria</taxon>
        <taxon>Cellvibrionales</taxon>
        <taxon>Spongiibacteraceae</taxon>
        <taxon>Spongiibacter</taxon>
    </lineage>
</organism>
<evidence type="ECO:0000259" key="9">
    <source>
        <dbReference type="PROSITE" id="PS50253"/>
    </source>
</evidence>
<evidence type="ECO:0000313" key="11">
    <source>
        <dbReference type="Proteomes" id="UP000765845"/>
    </source>
</evidence>
<dbReference type="EMBL" id="JAAWWK010000001">
    <property type="protein sequence ID" value="NKI16115.1"/>
    <property type="molecule type" value="Genomic_DNA"/>
</dbReference>
<keyword evidence="4 8" id="KW-1133">Transmembrane helix</keyword>
<keyword evidence="11" id="KW-1185">Reference proteome</keyword>
<evidence type="ECO:0000256" key="6">
    <source>
        <dbReference type="RuleBase" id="RU003376"/>
    </source>
</evidence>
<evidence type="ECO:0000256" key="8">
    <source>
        <dbReference type="SAM" id="Phobius"/>
    </source>
</evidence>
<gene>
    <name evidence="10" type="ORF">HCU74_01660</name>
</gene>
<feature type="transmembrane region" description="Helical" evidence="8">
    <location>
        <begin position="69"/>
        <end position="89"/>
    </location>
</feature>
<protein>
    <submittedName>
        <fullName evidence="10">Cytochrome c oxidase subunit 3 family protein</fullName>
    </submittedName>
</protein>
<dbReference type="InterPro" id="IPR035973">
    <property type="entry name" value="Cyt_c_oxidase_su3-like_sf"/>
</dbReference>
<evidence type="ECO:0000313" key="10">
    <source>
        <dbReference type="EMBL" id="NKI16115.1"/>
    </source>
</evidence>
<dbReference type="PROSITE" id="PS50253">
    <property type="entry name" value="COX3"/>
    <property type="match status" value="1"/>
</dbReference>
<dbReference type="PANTHER" id="PTHR11403:SF6">
    <property type="entry name" value="NITRIC OXIDE REDUCTASE SUBUNIT E"/>
    <property type="match status" value="1"/>
</dbReference>
<dbReference type="PANTHER" id="PTHR11403">
    <property type="entry name" value="CYTOCHROME C OXIDASE SUBUNIT III"/>
    <property type="match status" value="1"/>
</dbReference>
<comment type="similarity">
    <text evidence="2 6">Belongs to the cytochrome c oxidase subunit 3 family.</text>
</comment>
<feature type="region of interest" description="Disordered" evidence="7">
    <location>
        <begin position="1"/>
        <end position="21"/>
    </location>
</feature>
<name>A0ABX1GAD0_9GAMM</name>
<evidence type="ECO:0000256" key="5">
    <source>
        <dbReference type="ARBA" id="ARBA00023136"/>
    </source>
</evidence>
<feature type="transmembrane region" description="Helical" evidence="8">
    <location>
        <begin position="28"/>
        <end position="49"/>
    </location>
</feature>
<dbReference type="Gene3D" id="1.20.120.80">
    <property type="entry name" value="Cytochrome c oxidase, subunit III, four-helix bundle"/>
    <property type="match status" value="1"/>
</dbReference>
<evidence type="ECO:0000256" key="7">
    <source>
        <dbReference type="SAM" id="MobiDB-lite"/>
    </source>
</evidence>
<feature type="compositionally biased region" description="Polar residues" evidence="7">
    <location>
        <begin position="7"/>
        <end position="21"/>
    </location>
</feature>
<sequence length="203" mass="22486">MAANQGLPLSSETVSGEQEPTSRVPGEIGIWFFIAGDLLVFGVFFVLIAMGQHQNTELFNESRAQLDQWLGVVNTLILLTGSWCVALGVERCRSAHSARTSRLFSLGMLCGLAFVLNKVLEWGLKLNMGVTPATNEFFMYFFVFTGIHLIHVLVGVGVLAIARHASRRDNMSSGDIRTIENGALFWHLVDLLWVVLFALLYLL</sequence>
<feature type="transmembrane region" description="Helical" evidence="8">
    <location>
        <begin position="183"/>
        <end position="202"/>
    </location>
</feature>
<feature type="domain" description="Heme-copper oxidase subunit III family profile" evidence="9">
    <location>
        <begin position="1"/>
        <end position="203"/>
    </location>
</feature>
<dbReference type="Pfam" id="PF00510">
    <property type="entry name" value="COX3"/>
    <property type="match status" value="1"/>
</dbReference>
<dbReference type="InterPro" id="IPR013833">
    <property type="entry name" value="Cyt_c_oxidase_su3_a-hlx"/>
</dbReference>
<evidence type="ECO:0000256" key="3">
    <source>
        <dbReference type="ARBA" id="ARBA00022692"/>
    </source>
</evidence>
<evidence type="ECO:0000256" key="2">
    <source>
        <dbReference type="ARBA" id="ARBA00010581"/>
    </source>
</evidence>
<dbReference type="InterPro" id="IPR024791">
    <property type="entry name" value="Cyt_c/ubiquinol_Oxase_su3"/>
</dbReference>
<keyword evidence="3 6" id="KW-0812">Transmembrane</keyword>
<proteinExistence type="inferred from homology"/>
<evidence type="ECO:0000256" key="4">
    <source>
        <dbReference type="ARBA" id="ARBA00022989"/>
    </source>
</evidence>
<dbReference type="RefSeq" id="WP_168448652.1">
    <property type="nucleotide sequence ID" value="NZ_JAAWWK010000001.1"/>
</dbReference>
<keyword evidence="5 8" id="KW-0472">Membrane</keyword>
<comment type="subcellular location">
    <subcellularLocation>
        <location evidence="6">Cell membrane</location>
        <topology evidence="6">Multi-pass membrane protein</topology>
    </subcellularLocation>
    <subcellularLocation>
        <location evidence="1">Membrane</location>
        <topology evidence="1">Multi-pass membrane protein</topology>
    </subcellularLocation>
</comment>
<comment type="caution">
    <text evidence="10">The sequence shown here is derived from an EMBL/GenBank/DDBJ whole genome shotgun (WGS) entry which is preliminary data.</text>
</comment>
<dbReference type="InterPro" id="IPR000298">
    <property type="entry name" value="Cyt_c_oxidase-like_su3"/>
</dbReference>
<feature type="transmembrane region" description="Helical" evidence="8">
    <location>
        <begin position="137"/>
        <end position="162"/>
    </location>
</feature>
<dbReference type="SUPFAM" id="SSF81452">
    <property type="entry name" value="Cytochrome c oxidase subunit III-like"/>
    <property type="match status" value="1"/>
</dbReference>
<dbReference type="Proteomes" id="UP000765845">
    <property type="component" value="Unassembled WGS sequence"/>
</dbReference>
<reference evidence="10 11" key="1">
    <citation type="submission" date="2020-04" db="EMBL/GenBank/DDBJ databases">
        <authorList>
            <person name="Yoon J."/>
        </authorList>
    </citation>
    <scope>NUCLEOTIDE SEQUENCE [LARGE SCALE GENOMIC DNA]</scope>
    <source>
        <strain evidence="10 11">KMU-166</strain>
    </source>
</reference>
<accession>A0ABX1GAD0</accession>
<feature type="transmembrane region" description="Helical" evidence="8">
    <location>
        <begin position="101"/>
        <end position="117"/>
    </location>
</feature>